<keyword evidence="2" id="KW-1185">Reference proteome</keyword>
<name>A0ABS8GT60_9FLAO</name>
<dbReference type="Proteomes" id="UP001197770">
    <property type="component" value="Unassembled WGS sequence"/>
</dbReference>
<reference evidence="1 2" key="1">
    <citation type="submission" date="2021-11" db="EMBL/GenBank/DDBJ databases">
        <title>Seasonal and diel survey of microbial diversity of the Tyrrhenian coast.</title>
        <authorList>
            <person name="Gattoni G."/>
            <person name="Corral P."/>
        </authorList>
    </citation>
    <scope>NUCLEOTIDE SEQUENCE [LARGE SCALE GENOMIC DNA]</scope>
    <source>
        <strain evidence="1 2">Mr9</strain>
    </source>
</reference>
<sequence>MSRSLFYLFICFLFSSCYDTTRDCTSFQNGTFEFETYLNGELVKTTFVRNDTLEVDFFEGKADSSSIRWINDCEYIANKLNPNSMMERKALHFKIITTSEDSYTFEYGIVGESKKQKGSVKKVSN</sequence>
<protein>
    <submittedName>
        <fullName evidence="1">DNA topoisomerase IV</fullName>
    </submittedName>
</protein>
<evidence type="ECO:0000313" key="1">
    <source>
        <dbReference type="EMBL" id="MCC4212668.1"/>
    </source>
</evidence>
<accession>A0ABS8GT60</accession>
<gene>
    <name evidence="1" type="ORF">LLW17_08060</name>
</gene>
<dbReference type="PROSITE" id="PS51257">
    <property type="entry name" value="PROKAR_LIPOPROTEIN"/>
    <property type="match status" value="1"/>
</dbReference>
<dbReference type="EMBL" id="JAJGMW010000008">
    <property type="protein sequence ID" value="MCC4212668.1"/>
    <property type="molecule type" value="Genomic_DNA"/>
</dbReference>
<proteinExistence type="predicted"/>
<organism evidence="1 2">
    <name type="scientific">Leeuwenhoekiella parthenopeia</name>
    <dbReference type="NCBI Taxonomy" id="2890320"/>
    <lineage>
        <taxon>Bacteria</taxon>
        <taxon>Pseudomonadati</taxon>
        <taxon>Bacteroidota</taxon>
        <taxon>Flavobacteriia</taxon>
        <taxon>Flavobacteriales</taxon>
        <taxon>Flavobacteriaceae</taxon>
        <taxon>Leeuwenhoekiella</taxon>
    </lineage>
</organism>
<evidence type="ECO:0000313" key="2">
    <source>
        <dbReference type="Proteomes" id="UP001197770"/>
    </source>
</evidence>
<dbReference type="RefSeq" id="WP_228229745.1">
    <property type="nucleotide sequence ID" value="NZ_JAJGMW010000008.1"/>
</dbReference>
<comment type="caution">
    <text evidence="1">The sequence shown here is derived from an EMBL/GenBank/DDBJ whole genome shotgun (WGS) entry which is preliminary data.</text>
</comment>